<feature type="transmembrane region" description="Helical" evidence="6">
    <location>
        <begin position="359"/>
        <end position="379"/>
    </location>
</feature>
<dbReference type="InterPro" id="IPR048254">
    <property type="entry name" value="CDP_ALCOHOL_P_TRANSF_CS"/>
</dbReference>
<dbReference type="Gene3D" id="1.20.120.1760">
    <property type="match status" value="1"/>
</dbReference>
<dbReference type="EMBL" id="MCGN01000006">
    <property type="protein sequence ID" value="ORY95711.1"/>
    <property type="molecule type" value="Genomic_DNA"/>
</dbReference>
<evidence type="ECO:0000256" key="2">
    <source>
        <dbReference type="ARBA" id="ARBA00010441"/>
    </source>
</evidence>
<comment type="caution">
    <text evidence="7">The sequence shown here is derived from an EMBL/GenBank/DDBJ whole genome shotgun (WGS) entry which is preliminary data.</text>
</comment>
<keyword evidence="4 6" id="KW-0472">Membrane</keyword>
<feature type="transmembrane region" description="Helical" evidence="6">
    <location>
        <begin position="296"/>
        <end position="312"/>
    </location>
</feature>
<dbReference type="PANTHER" id="PTHR10414">
    <property type="entry name" value="ETHANOLAMINEPHOSPHOTRANSFERASE"/>
    <property type="match status" value="1"/>
</dbReference>
<evidence type="ECO:0000256" key="1">
    <source>
        <dbReference type="ARBA" id="ARBA00004370"/>
    </source>
</evidence>
<feature type="transmembrane region" description="Helical" evidence="6">
    <location>
        <begin position="324"/>
        <end position="344"/>
    </location>
</feature>
<feature type="transmembrane region" description="Helical" evidence="6">
    <location>
        <begin position="49"/>
        <end position="69"/>
    </location>
</feature>
<keyword evidence="6" id="KW-0812">Transmembrane</keyword>
<dbReference type="GO" id="GO:0006654">
    <property type="term" value="P:phosphatidic acid biosynthetic process"/>
    <property type="evidence" value="ECO:0007669"/>
    <property type="project" value="EnsemblFungi"/>
</dbReference>
<keyword evidence="8" id="KW-1185">Reference proteome</keyword>
<dbReference type="GO" id="GO:0101026">
    <property type="term" value="P:mitotic nuclear membrane biogenesis"/>
    <property type="evidence" value="ECO:0007669"/>
    <property type="project" value="EnsemblFungi"/>
</dbReference>
<dbReference type="InterPro" id="IPR014472">
    <property type="entry name" value="CHOPT"/>
</dbReference>
<dbReference type="Proteomes" id="UP000242180">
    <property type="component" value="Unassembled WGS sequence"/>
</dbReference>
<feature type="transmembrane region" description="Helical" evidence="6">
    <location>
        <begin position="227"/>
        <end position="248"/>
    </location>
</feature>
<reference evidence="7 8" key="1">
    <citation type="submission" date="2016-07" db="EMBL/GenBank/DDBJ databases">
        <title>Pervasive Adenine N6-methylation of Active Genes in Fungi.</title>
        <authorList>
            <consortium name="DOE Joint Genome Institute"/>
            <person name="Mondo S.J."/>
            <person name="Dannebaum R.O."/>
            <person name="Kuo R.C."/>
            <person name="Labutti K."/>
            <person name="Haridas S."/>
            <person name="Kuo A."/>
            <person name="Salamov A."/>
            <person name="Ahrendt S.R."/>
            <person name="Lipzen A."/>
            <person name="Sullivan W."/>
            <person name="Andreopoulos W.B."/>
            <person name="Clum A."/>
            <person name="Lindquist E."/>
            <person name="Daum C."/>
            <person name="Ramamoorthy G.K."/>
            <person name="Gryganskyi A."/>
            <person name="Culley D."/>
            <person name="Magnuson J.K."/>
            <person name="James T.Y."/>
            <person name="O'Malley M.A."/>
            <person name="Stajich J.E."/>
            <person name="Spatafora J.W."/>
            <person name="Visel A."/>
            <person name="Grigoriev I.V."/>
        </authorList>
    </citation>
    <scope>NUCLEOTIDE SEQUENCE [LARGE SCALE GENOMIC DNA]</scope>
    <source>
        <strain evidence="7 8">NRRL 2496</strain>
    </source>
</reference>
<evidence type="ECO:0000256" key="5">
    <source>
        <dbReference type="RuleBase" id="RU003750"/>
    </source>
</evidence>
<dbReference type="PIRSF" id="PIRSF015665">
    <property type="entry name" value="CHOPT"/>
    <property type="match status" value="1"/>
</dbReference>
<evidence type="ECO:0000256" key="6">
    <source>
        <dbReference type="SAM" id="Phobius"/>
    </source>
</evidence>
<keyword evidence="6" id="KW-1133">Transmembrane helix</keyword>
<proteinExistence type="inferred from homology"/>
<evidence type="ECO:0000256" key="4">
    <source>
        <dbReference type="ARBA" id="ARBA00023136"/>
    </source>
</evidence>
<name>A0A1X2HAK4_SYNRA</name>
<dbReference type="STRING" id="13706.A0A1X2HAK4"/>
<evidence type="ECO:0000256" key="3">
    <source>
        <dbReference type="ARBA" id="ARBA00022679"/>
    </source>
</evidence>
<dbReference type="Pfam" id="PF01066">
    <property type="entry name" value="CDP-OH_P_transf"/>
    <property type="match status" value="1"/>
</dbReference>
<keyword evidence="3 5" id="KW-0808">Transferase</keyword>
<dbReference type="OrthoDB" id="196717at2759"/>
<dbReference type="PROSITE" id="PS00379">
    <property type="entry name" value="CDP_ALCOHOL_P_TRANSF"/>
    <property type="match status" value="1"/>
</dbReference>
<gene>
    <name evidence="7" type="ORF">BCR43DRAFT_310817</name>
</gene>
<evidence type="ECO:0000313" key="7">
    <source>
        <dbReference type="EMBL" id="ORY95711.1"/>
    </source>
</evidence>
<dbReference type="GO" id="GO:0016020">
    <property type="term" value="C:membrane"/>
    <property type="evidence" value="ECO:0007669"/>
    <property type="project" value="UniProtKB-SubCell"/>
</dbReference>
<protein>
    <submittedName>
        <fullName evidence="7">CDP-alcohol phosphatidyltransferase-domain-containing protein</fullName>
    </submittedName>
</protein>
<evidence type="ECO:0000313" key="8">
    <source>
        <dbReference type="Proteomes" id="UP000242180"/>
    </source>
</evidence>
<comment type="subcellular location">
    <subcellularLocation>
        <location evidence="1">Membrane</location>
    </subcellularLocation>
</comment>
<feature type="transmembrane region" description="Helical" evidence="6">
    <location>
        <begin position="268"/>
        <end position="290"/>
    </location>
</feature>
<feature type="transmembrane region" description="Helical" evidence="6">
    <location>
        <begin position="167"/>
        <end position="196"/>
    </location>
</feature>
<dbReference type="InterPro" id="IPR000462">
    <property type="entry name" value="CDP-OH_P_trans"/>
</dbReference>
<dbReference type="AlphaFoldDB" id="A0A1X2HAK4"/>
<sequence length="401" mass="44927">MSYIPEESLPNLLKYRYGGVDKSLVSRYILSAYWNNLVKIFPLWVAPNLITLLGLLCVVANVLTLFYYAPDLGPCPNWVYTSFGIGLFVYQSLDAIDGKQARRTGMSGPLGELFDHGCDALNTSLGVLTWASSTSLGQSWWTVMSLAASLGNFYLSTWEEYHTGILFLGYFSGPVEGVLMLVGVHLISGVFGPAIWTLRVHEVLGDALPWNTYPITRLIGNLQLNHVLIIIGFVVLFLNIFTAVYNVIQVKRNPTEMSHPERSIFRSLCGLFPFIYMVTVSYWWLCLWPALVTDYLVYFIPFIGLLFGHQVGRMITAHVAKMEFPYWNSSSSLILTTGLALAYLDTQTTSTLPISQKGVIVSLLGVAAIHYAHIAYSVINEICDYMKMRCLIVKPPERKTL</sequence>
<dbReference type="OMA" id="QNMGQGW"/>
<accession>A0A1X2HAK4</accession>
<dbReference type="GO" id="GO:0016780">
    <property type="term" value="F:phosphotransferase activity, for other substituted phosphate groups"/>
    <property type="evidence" value="ECO:0007669"/>
    <property type="project" value="InterPro"/>
</dbReference>
<dbReference type="FunCoup" id="A0A1X2HAK4">
    <property type="interactions" value="337"/>
</dbReference>
<organism evidence="7 8">
    <name type="scientific">Syncephalastrum racemosum</name>
    <name type="common">Filamentous fungus</name>
    <dbReference type="NCBI Taxonomy" id="13706"/>
    <lineage>
        <taxon>Eukaryota</taxon>
        <taxon>Fungi</taxon>
        <taxon>Fungi incertae sedis</taxon>
        <taxon>Mucoromycota</taxon>
        <taxon>Mucoromycotina</taxon>
        <taxon>Mucoromycetes</taxon>
        <taxon>Mucorales</taxon>
        <taxon>Syncephalastraceae</taxon>
        <taxon>Syncephalastrum</taxon>
    </lineage>
</organism>
<dbReference type="InParanoid" id="A0A1X2HAK4"/>
<feature type="transmembrane region" description="Helical" evidence="6">
    <location>
        <begin position="138"/>
        <end position="155"/>
    </location>
</feature>
<comment type="similarity">
    <text evidence="2 5">Belongs to the CDP-alcohol phosphatidyltransferase class-I family.</text>
</comment>
<dbReference type="PANTHER" id="PTHR10414:SF37">
    <property type="entry name" value="BB IN A BOXCAR, ISOFORM C"/>
    <property type="match status" value="1"/>
</dbReference>
<dbReference type="InterPro" id="IPR043130">
    <property type="entry name" value="CDP-OH_PTrfase_TM_dom"/>
</dbReference>